<dbReference type="Proteomes" id="UP001596513">
    <property type="component" value="Unassembled WGS sequence"/>
</dbReference>
<dbReference type="InterPro" id="IPR025857">
    <property type="entry name" value="MacB_PCD"/>
</dbReference>
<organism evidence="2 3">
    <name type="scientific">Hymenobacter humi</name>
    <dbReference type="NCBI Taxonomy" id="1411620"/>
    <lineage>
        <taxon>Bacteria</taxon>
        <taxon>Pseudomonadati</taxon>
        <taxon>Bacteroidota</taxon>
        <taxon>Cytophagia</taxon>
        <taxon>Cytophagales</taxon>
        <taxon>Hymenobacteraceae</taxon>
        <taxon>Hymenobacter</taxon>
    </lineage>
</organism>
<sequence length="132" mass="14592">MNSPMSAHFIDRYVRTLKTPATVALTSMTSTATSFANNESLSLDVRYTDGNFWKVTDFEFLDGRPFTGQEVSRADRVCVISEHTARAFLVRPKAWPGAWWSWAYTATASRGWCPTCRLSASTAAPTCGCPTP</sequence>
<dbReference type="EMBL" id="JBHTEK010000001">
    <property type="protein sequence ID" value="MFC7666504.1"/>
    <property type="molecule type" value="Genomic_DNA"/>
</dbReference>
<feature type="domain" description="MacB-like periplasmic core" evidence="1">
    <location>
        <begin position="13"/>
        <end position="89"/>
    </location>
</feature>
<evidence type="ECO:0000259" key="1">
    <source>
        <dbReference type="Pfam" id="PF12704"/>
    </source>
</evidence>
<gene>
    <name evidence="2" type="ORF">ACFQT0_03005</name>
</gene>
<dbReference type="RefSeq" id="WP_380200273.1">
    <property type="nucleotide sequence ID" value="NZ_JBHTEK010000001.1"/>
</dbReference>
<reference evidence="3" key="1">
    <citation type="journal article" date="2019" name="Int. J. Syst. Evol. Microbiol.">
        <title>The Global Catalogue of Microorganisms (GCM) 10K type strain sequencing project: providing services to taxonomists for standard genome sequencing and annotation.</title>
        <authorList>
            <consortium name="The Broad Institute Genomics Platform"/>
            <consortium name="The Broad Institute Genome Sequencing Center for Infectious Disease"/>
            <person name="Wu L."/>
            <person name="Ma J."/>
        </authorList>
    </citation>
    <scope>NUCLEOTIDE SEQUENCE [LARGE SCALE GENOMIC DNA]</scope>
    <source>
        <strain evidence="3">JCM 19635</strain>
    </source>
</reference>
<dbReference type="Pfam" id="PF12704">
    <property type="entry name" value="MacB_PCD"/>
    <property type="match status" value="1"/>
</dbReference>
<protein>
    <submittedName>
        <fullName evidence="2">ABC transporter permease</fullName>
    </submittedName>
</protein>
<comment type="caution">
    <text evidence="2">The sequence shown here is derived from an EMBL/GenBank/DDBJ whole genome shotgun (WGS) entry which is preliminary data.</text>
</comment>
<accession>A0ABW2U0C1</accession>
<keyword evidence="3" id="KW-1185">Reference proteome</keyword>
<name>A0ABW2U0C1_9BACT</name>
<evidence type="ECO:0000313" key="2">
    <source>
        <dbReference type="EMBL" id="MFC7666504.1"/>
    </source>
</evidence>
<evidence type="ECO:0000313" key="3">
    <source>
        <dbReference type="Proteomes" id="UP001596513"/>
    </source>
</evidence>
<proteinExistence type="predicted"/>